<comment type="caution">
    <text evidence="1">The sequence shown here is derived from an EMBL/GenBank/DDBJ whole genome shotgun (WGS) entry which is preliminary data.</text>
</comment>
<name>A0A0G2J0P6_9EURO</name>
<accession>A0A0G2J0P6</accession>
<reference evidence="2" key="1">
    <citation type="journal article" date="2015" name="PLoS Genet.">
        <title>The dynamic genome and transcriptome of the human fungal pathogen Blastomyces and close relative Emmonsia.</title>
        <authorList>
            <person name="Munoz J.F."/>
            <person name="Gauthier G.M."/>
            <person name="Desjardins C.A."/>
            <person name="Gallo J.E."/>
            <person name="Holder J."/>
            <person name="Sullivan T.D."/>
            <person name="Marty A.J."/>
            <person name="Carmen J.C."/>
            <person name="Chen Z."/>
            <person name="Ding L."/>
            <person name="Gujja S."/>
            <person name="Magrini V."/>
            <person name="Misas E."/>
            <person name="Mitreva M."/>
            <person name="Priest M."/>
            <person name="Saif S."/>
            <person name="Whiston E.A."/>
            <person name="Young S."/>
            <person name="Zeng Q."/>
            <person name="Goldman W.E."/>
            <person name="Mardis E.R."/>
            <person name="Taylor J.W."/>
            <person name="McEwen J.G."/>
            <person name="Clay O.K."/>
            <person name="Klein B.S."/>
            <person name="Cuomo C.A."/>
        </authorList>
    </citation>
    <scope>NUCLEOTIDE SEQUENCE [LARGE SCALE GENOMIC DNA]</scope>
    <source>
        <strain evidence="2">UAMH 3008</strain>
    </source>
</reference>
<sequence length="118" mass="13303">MAVSRNKGVGLATKIKYGYLLNEYFVLRQELHAGDDGSNMCTVGQGKRSTRQRGISYMLAPFSQYGMKSTLQTPVHWGFKTLTKRIGQMQEITSYWADHITSPSEDAAQGRVISKRRL</sequence>
<proteinExistence type="predicted"/>
<evidence type="ECO:0000313" key="1">
    <source>
        <dbReference type="EMBL" id="KKZ62519.1"/>
    </source>
</evidence>
<dbReference type="EMBL" id="LCZI01001062">
    <property type="protein sequence ID" value="KKZ62519.1"/>
    <property type="molecule type" value="Genomic_DNA"/>
</dbReference>
<dbReference type="AlphaFoldDB" id="A0A0G2J0P6"/>
<dbReference type="OrthoDB" id="10469033at2759"/>
<gene>
    <name evidence="1" type="ORF">EMCG_03064</name>
</gene>
<protein>
    <submittedName>
        <fullName evidence="1">Uncharacterized protein</fullName>
    </submittedName>
</protein>
<dbReference type="Proteomes" id="UP000034164">
    <property type="component" value="Unassembled WGS sequence"/>
</dbReference>
<dbReference type="VEuPathDB" id="FungiDB:EMCG_03064"/>
<evidence type="ECO:0000313" key="2">
    <source>
        <dbReference type="Proteomes" id="UP000034164"/>
    </source>
</evidence>
<organism evidence="1 2">
    <name type="scientific">[Emmonsia] crescens</name>
    <dbReference type="NCBI Taxonomy" id="73230"/>
    <lineage>
        <taxon>Eukaryota</taxon>
        <taxon>Fungi</taxon>
        <taxon>Dikarya</taxon>
        <taxon>Ascomycota</taxon>
        <taxon>Pezizomycotina</taxon>
        <taxon>Eurotiomycetes</taxon>
        <taxon>Eurotiomycetidae</taxon>
        <taxon>Onygenales</taxon>
        <taxon>Ajellomycetaceae</taxon>
        <taxon>Emergomyces</taxon>
    </lineage>
</organism>